<evidence type="ECO:0000313" key="1">
    <source>
        <dbReference type="EMBL" id="PKK69977.1"/>
    </source>
</evidence>
<name>A0A2N1N7U5_9GLOM</name>
<reference evidence="1 2" key="2">
    <citation type="submission" date="2017-10" db="EMBL/GenBank/DDBJ databases">
        <title>Extensive intraspecific genome diversity in a model arbuscular mycorrhizal fungus.</title>
        <authorList>
            <person name="Chen E.C.H."/>
            <person name="Morin E."/>
            <person name="Baudet D."/>
            <person name="Noel J."/>
            <person name="Ndikumana S."/>
            <person name="Charron P."/>
            <person name="St-Onge C."/>
            <person name="Giorgi J."/>
            <person name="Grigoriev I.V."/>
            <person name="Roux C."/>
            <person name="Martin F.M."/>
            <person name="Corradi N."/>
        </authorList>
    </citation>
    <scope>NUCLEOTIDE SEQUENCE [LARGE SCALE GENOMIC DNA]</scope>
    <source>
        <strain evidence="1 2">C2</strain>
    </source>
</reference>
<accession>A0A2N1N7U5</accession>
<gene>
    <name evidence="1" type="ORF">RhiirC2_747459</name>
</gene>
<dbReference type="EMBL" id="LLXL01000667">
    <property type="protein sequence ID" value="PKK69977.1"/>
    <property type="molecule type" value="Genomic_DNA"/>
</dbReference>
<sequence length="54" mass="6209">MNENHAIFNNSFCGPTFGKNDFCIWPGFMVNVCRKASYEKPIRETTGNFNVEEC</sequence>
<reference evidence="1 2" key="1">
    <citation type="submission" date="2016-04" db="EMBL/GenBank/DDBJ databases">
        <title>Genome analyses suggest a sexual origin of heterokaryosis in a supposedly ancient asexual fungus.</title>
        <authorList>
            <person name="Ropars J."/>
            <person name="Sedzielewska K."/>
            <person name="Noel J."/>
            <person name="Charron P."/>
            <person name="Farinelli L."/>
            <person name="Marton T."/>
            <person name="Kruger M."/>
            <person name="Pelin A."/>
            <person name="Brachmann A."/>
            <person name="Corradi N."/>
        </authorList>
    </citation>
    <scope>NUCLEOTIDE SEQUENCE [LARGE SCALE GENOMIC DNA]</scope>
    <source>
        <strain evidence="1 2">C2</strain>
    </source>
</reference>
<protein>
    <submittedName>
        <fullName evidence="1">Uncharacterized protein</fullName>
    </submittedName>
</protein>
<dbReference type="Proteomes" id="UP000233469">
    <property type="component" value="Unassembled WGS sequence"/>
</dbReference>
<feature type="non-terminal residue" evidence="1">
    <location>
        <position position="54"/>
    </location>
</feature>
<organism evidence="1 2">
    <name type="scientific">Rhizophagus irregularis</name>
    <dbReference type="NCBI Taxonomy" id="588596"/>
    <lineage>
        <taxon>Eukaryota</taxon>
        <taxon>Fungi</taxon>
        <taxon>Fungi incertae sedis</taxon>
        <taxon>Mucoromycota</taxon>
        <taxon>Glomeromycotina</taxon>
        <taxon>Glomeromycetes</taxon>
        <taxon>Glomerales</taxon>
        <taxon>Glomeraceae</taxon>
        <taxon>Rhizophagus</taxon>
    </lineage>
</organism>
<evidence type="ECO:0000313" key="2">
    <source>
        <dbReference type="Proteomes" id="UP000233469"/>
    </source>
</evidence>
<dbReference type="AlphaFoldDB" id="A0A2N1N7U5"/>
<comment type="caution">
    <text evidence="1">The sequence shown here is derived from an EMBL/GenBank/DDBJ whole genome shotgun (WGS) entry which is preliminary data.</text>
</comment>
<proteinExistence type="predicted"/>